<keyword evidence="6" id="KW-1185">Reference proteome</keyword>
<evidence type="ECO:0000256" key="1">
    <source>
        <dbReference type="ARBA" id="ARBA00023015"/>
    </source>
</evidence>
<dbReference type="PROSITE" id="PS01117">
    <property type="entry name" value="HTH_MARR_1"/>
    <property type="match status" value="1"/>
</dbReference>
<evidence type="ECO:0000313" key="6">
    <source>
        <dbReference type="Proteomes" id="UP001524587"/>
    </source>
</evidence>
<sequence length="160" mass="17793">MGDRTDMHLLSPASGLVNPIGDHLDFLLRRCHAGLSEHVAREARAYDLRPTEFAVLSVVRQNRNIRPSHLSDMLGVKLGNLSPLLDRLEERGFILRRRALADQRALELQITPAGRAVAAKVTRVVDGHFATIGALMGETEYAVLVSLLRKLHEVVQSRTM</sequence>
<dbReference type="SMART" id="SM00347">
    <property type="entry name" value="HTH_MARR"/>
    <property type="match status" value="1"/>
</dbReference>
<organism evidence="5 6">
    <name type="scientific">Endosaccharibacter trunci</name>
    <dbReference type="NCBI Taxonomy" id="2812733"/>
    <lineage>
        <taxon>Bacteria</taxon>
        <taxon>Pseudomonadati</taxon>
        <taxon>Pseudomonadota</taxon>
        <taxon>Alphaproteobacteria</taxon>
        <taxon>Acetobacterales</taxon>
        <taxon>Acetobacteraceae</taxon>
        <taxon>Endosaccharibacter</taxon>
    </lineage>
</organism>
<name>A0ABT1WC40_9PROT</name>
<dbReference type="InterPro" id="IPR000835">
    <property type="entry name" value="HTH_MarR-typ"/>
</dbReference>
<protein>
    <submittedName>
        <fullName evidence="5">MarR family transcriptional regulator</fullName>
    </submittedName>
</protein>
<dbReference type="Pfam" id="PF01047">
    <property type="entry name" value="MarR"/>
    <property type="match status" value="1"/>
</dbReference>
<dbReference type="PANTHER" id="PTHR33164">
    <property type="entry name" value="TRANSCRIPTIONAL REGULATOR, MARR FAMILY"/>
    <property type="match status" value="1"/>
</dbReference>
<keyword evidence="1" id="KW-0805">Transcription regulation</keyword>
<evidence type="ECO:0000313" key="5">
    <source>
        <dbReference type="EMBL" id="MCQ8279691.1"/>
    </source>
</evidence>
<dbReference type="EMBL" id="JAMSKV010000015">
    <property type="protein sequence ID" value="MCQ8279691.1"/>
    <property type="molecule type" value="Genomic_DNA"/>
</dbReference>
<keyword evidence="3" id="KW-0804">Transcription</keyword>
<dbReference type="InterPro" id="IPR036390">
    <property type="entry name" value="WH_DNA-bd_sf"/>
</dbReference>
<dbReference type="Gene3D" id="1.10.10.10">
    <property type="entry name" value="Winged helix-like DNA-binding domain superfamily/Winged helix DNA-binding domain"/>
    <property type="match status" value="1"/>
</dbReference>
<proteinExistence type="predicted"/>
<comment type="caution">
    <text evidence="5">The sequence shown here is derived from an EMBL/GenBank/DDBJ whole genome shotgun (WGS) entry which is preliminary data.</text>
</comment>
<accession>A0ABT1WC40</accession>
<evidence type="ECO:0000256" key="3">
    <source>
        <dbReference type="ARBA" id="ARBA00023163"/>
    </source>
</evidence>
<keyword evidence="2" id="KW-0238">DNA-binding</keyword>
<evidence type="ECO:0000259" key="4">
    <source>
        <dbReference type="PROSITE" id="PS50995"/>
    </source>
</evidence>
<dbReference type="PRINTS" id="PR00598">
    <property type="entry name" value="HTHMARR"/>
</dbReference>
<feature type="domain" description="HTH marR-type" evidence="4">
    <location>
        <begin position="21"/>
        <end position="153"/>
    </location>
</feature>
<gene>
    <name evidence="5" type="ORF">NFI95_14695</name>
</gene>
<dbReference type="SUPFAM" id="SSF46785">
    <property type="entry name" value="Winged helix' DNA-binding domain"/>
    <property type="match status" value="1"/>
</dbReference>
<dbReference type="PROSITE" id="PS50995">
    <property type="entry name" value="HTH_MARR_2"/>
    <property type="match status" value="1"/>
</dbReference>
<dbReference type="Proteomes" id="UP001524587">
    <property type="component" value="Unassembled WGS sequence"/>
</dbReference>
<dbReference type="InterPro" id="IPR023187">
    <property type="entry name" value="Tscrpt_reg_MarR-type_CS"/>
</dbReference>
<dbReference type="InterPro" id="IPR036388">
    <property type="entry name" value="WH-like_DNA-bd_sf"/>
</dbReference>
<dbReference type="PANTHER" id="PTHR33164:SF43">
    <property type="entry name" value="HTH-TYPE TRANSCRIPTIONAL REPRESSOR YETL"/>
    <property type="match status" value="1"/>
</dbReference>
<reference evidence="5 6" key="1">
    <citation type="submission" date="2022-06" db="EMBL/GenBank/DDBJ databases">
        <title>Endosaccharibacter gen. nov., sp. nov., endophytic bacteria isolated from sugarcane.</title>
        <authorList>
            <person name="Pitiwittayakul N."/>
            <person name="Yukphan P."/>
            <person name="Charoenyingcharoen P."/>
            <person name="Tanasupawat S."/>
        </authorList>
    </citation>
    <scope>NUCLEOTIDE SEQUENCE [LARGE SCALE GENOMIC DNA]</scope>
    <source>
        <strain evidence="5 6">KSS8</strain>
    </source>
</reference>
<dbReference type="RefSeq" id="WP_422865180.1">
    <property type="nucleotide sequence ID" value="NZ_JAMSKV010000015.1"/>
</dbReference>
<evidence type="ECO:0000256" key="2">
    <source>
        <dbReference type="ARBA" id="ARBA00023125"/>
    </source>
</evidence>
<dbReference type="InterPro" id="IPR039422">
    <property type="entry name" value="MarR/SlyA-like"/>
</dbReference>